<comment type="caution">
    <text evidence="1">The sequence shown here is derived from an EMBL/GenBank/DDBJ whole genome shotgun (WGS) entry which is preliminary data.</text>
</comment>
<protein>
    <submittedName>
        <fullName evidence="1">Uncharacterized protein</fullName>
    </submittedName>
</protein>
<organism evidence="1 2">
    <name type="scientific">Cotesia glomerata</name>
    <name type="common">Lepidopteran parasitic wasp</name>
    <name type="synonym">Apanteles glomeratus</name>
    <dbReference type="NCBI Taxonomy" id="32391"/>
    <lineage>
        <taxon>Eukaryota</taxon>
        <taxon>Metazoa</taxon>
        <taxon>Ecdysozoa</taxon>
        <taxon>Arthropoda</taxon>
        <taxon>Hexapoda</taxon>
        <taxon>Insecta</taxon>
        <taxon>Pterygota</taxon>
        <taxon>Neoptera</taxon>
        <taxon>Endopterygota</taxon>
        <taxon>Hymenoptera</taxon>
        <taxon>Apocrita</taxon>
        <taxon>Ichneumonoidea</taxon>
        <taxon>Braconidae</taxon>
        <taxon>Microgastrinae</taxon>
        <taxon>Cotesia</taxon>
    </lineage>
</organism>
<dbReference type="AlphaFoldDB" id="A0AAV7HY15"/>
<keyword evidence="2" id="KW-1185">Reference proteome</keyword>
<sequence length="85" mass="9407">MIILIYDERSINSTKGKEQTKRVEGISEIDGENYPRVKGLPKVSGVCSPPADLRLASSRDLDTPTCKHIPSFLHSSDLPQGLDFH</sequence>
<dbReference type="EMBL" id="JAHXZJ010002982">
    <property type="protein sequence ID" value="KAH0535457.1"/>
    <property type="molecule type" value="Genomic_DNA"/>
</dbReference>
<dbReference type="Proteomes" id="UP000826195">
    <property type="component" value="Unassembled WGS sequence"/>
</dbReference>
<evidence type="ECO:0000313" key="1">
    <source>
        <dbReference type="EMBL" id="KAH0535457.1"/>
    </source>
</evidence>
<gene>
    <name evidence="1" type="ORF">KQX54_016554</name>
</gene>
<name>A0AAV7HY15_COTGL</name>
<proteinExistence type="predicted"/>
<evidence type="ECO:0000313" key="2">
    <source>
        <dbReference type="Proteomes" id="UP000826195"/>
    </source>
</evidence>
<reference evidence="1 2" key="1">
    <citation type="journal article" date="2021" name="J. Hered.">
        <title>A chromosome-level genome assembly of the parasitoid wasp, Cotesia glomerata (Hymenoptera: Braconidae).</title>
        <authorList>
            <person name="Pinto B.J."/>
            <person name="Weis J.J."/>
            <person name="Gamble T."/>
            <person name="Ode P.J."/>
            <person name="Paul R."/>
            <person name="Zaspel J.M."/>
        </authorList>
    </citation>
    <scope>NUCLEOTIDE SEQUENCE [LARGE SCALE GENOMIC DNA]</scope>
    <source>
        <strain evidence="1">CgM1</strain>
    </source>
</reference>
<accession>A0AAV7HY15</accession>